<evidence type="ECO:0000256" key="4">
    <source>
        <dbReference type="ARBA" id="ARBA00022840"/>
    </source>
</evidence>
<evidence type="ECO:0000256" key="3">
    <source>
        <dbReference type="ARBA" id="ARBA00022741"/>
    </source>
</evidence>
<dbReference type="PANTHER" id="PTHR42781:SF4">
    <property type="entry name" value="SPERMIDINE_PUTRESCINE IMPORT ATP-BINDING PROTEIN POTA"/>
    <property type="match status" value="1"/>
</dbReference>
<dbReference type="EMBL" id="DSZY01000008">
    <property type="protein sequence ID" value="HGU39923.1"/>
    <property type="molecule type" value="Genomic_DNA"/>
</dbReference>
<proteinExistence type="inferred from homology"/>
<evidence type="ECO:0000256" key="6">
    <source>
        <dbReference type="ARBA" id="ARBA00023136"/>
    </source>
</evidence>
<comment type="function">
    <text evidence="7">Part of the ABC transporter complex PotABCD involved in spermidine/putrescine import. Responsible for energy coupling to the transport system.</text>
</comment>
<dbReference type="InterPro" id="IPR008995">
    <property type="entry name" value="Mo/tungstate-bd_C_term_dom"/>
</dbReference>
<gene>
    <name evidence="7" type="primary">potA</name>
    <name evidence="9" type="ORF">ENT77_01805</name>
</gene>
<dbReference type="SMART" id="SM00382">
    <property type="entry name" value="AAA"/>
    <property type="match status" value="1"/>
</dbReference>
<name>A0A7C4VSQ1_9BACT</name>
<sequence length="365" mass="40697">MSLELKGLTKVFRNYGTETVAVEAFDLRVEKGQFVTLLGPSGCGKTTTLRMIAGFEIPTSGKIILDGADVTNEPPNKRNISMVFQSYALFPHMTVEENIAFGLRIKKLPNFEVKQKVKWIMEIVGLIGLEKRRPEQLSGGQQQRVALARSLVVEPSVLLLDEPLSNLDAKLREQMRIEIKRIQKELDITTVYVTHDQIEAMSMSDLVVVMNGGRIMQIGNPFEIYSKPKNEFVADFIGKVNLFDGSVDNANNEIADIFCSVFENKRISVPNIFSLTPGQKVKIVLRPEAFKLVPFQDEERINLIRGKIISSIFVGAAVECEMVASDGTVFKTTISNPVESGIPQPGSELKLYFSNKSLWVIPEAN</sequence>
<dbReference type="PANTHER" id="PTHR42781">
    <property type="entry name" value="SPERMIDINE/PUTRESCINE IMPORT ATP-BINDING PROTEIN POTA"/>
    <property type="match status" value="1"/>
</dbReference>
<comment type="subunit">
    <text evidence="7">The complex is composed of two ATP-binding proteins (PotA), two transmembrane proteins (PotB and PotC) and a solute-binding protein (PotD).</text>
</comment>
<dbReference type="GO" id="GO:0015417">
    <property type="term" value="F:ABC-type polyamine transporter activity"/>
    <property type="evidence" value="ECO:0007669"/>
    <property type="project" value="UniProtKB-EC"/>
</dbReference>
<reference evidence="9" key="1">
    <citation type="journal article" date="2020" name="mSystems">
        <title>Genome- and Community-Level Interaction Insights into Carbon Utilization and Element Cycling Functions of Hydrothermarchaeota in Hydrothermal Sediment.</title>
        <authorList>
            <person name="Zhou Z."/>
            <person name="Liu Y."/>
            <person name="Xu W."/>
            <person name="Pan J."/>
            <person name="Luo Z.H."/>
            <person name="Li M."/>
        </authorList>
    </citation>
    <scope>NUCLEOTIDE SEQUENCE [LARGE SCALE GENOMIC DNA]</scope>
    <source>
        <strain evidence="9">SpSt-609</strain>
    </source>
</reference>
<dbReference type="InterPro" id="IPR050093">
    <property type="entry name" value="ABC_SmlMolc_Importer"/>
</dbReference>
<dbReference type="PROSITE" id="PS50893">
    <property type="entry name" value="ABC_TRANSPORTER_2"/>
    <property type="match status" value="1"/>
</dbReference>
<dbReference type="SUPFAM" id="SSF52540">
    <property type="entry name" value="P-loop containing nucleoside triphosphate hydrolases"/>
    <property type="match status" value="1"/>
</dbReference>
<organism evidence="9">
    <name type="scientific">Fervidobacterium thailandense</name>
    <dbReference type="NCBI Taxonomy" id="1008305"/>
    <lineage>
        <taxon>Bacteria</taxon>
        <taxon>Thermotogati</taxon>
        <taxon>Thermotogota</taxon>
        <taxon>Thermotogae</taxon>
        <taxon>Thermotogales</taxon>
        <taxon>Fervidobacteriaceae</taxon>
        <taxon>Fervidobacterium</taxon>
    </lineage>
</organism>
<dbReference type="PROSITE" id="PS00211">
    <property type="entry name" value="ABC_TRANSPORTER_1"/>
    <property type="match status" value="1"/>
</dbReference>
<dbReference type="GO" id="GO:0005524">
    <property type="term" value="F:ATP binding"/>
    <property type="evidence" value="ECO:0007669"/>
    <property type="project" value="UniProtKB-KW"/>
</dbReference>
<dbReference type="InterPro" id="IPR003593">
    <property type="entry name" value="AAA+_ATPase"/>
</dbReference>
<dbReference type="Gene3D" id="2.40.50.100">
    <property type="match status" value="1"/>
</dbReference>
<comment type="catalytic activity">
    <reaction evidence="7">
        <text>ATP + H2O + polyamine-[polyamine-binding protein]Side 1 = ADP + phosphate + polyamineSide 2 + [polyamine-binding protein]Side 1.</text>
        <dbReference type="EC" id="7.6.2.11"/>
    </reaction>
</comment>
<dbReference type="AlphaFoldDB" id="A0A7C4VSQ1"/>
<evidence type="ECO:0000256" key="7">
    <source>
        <dbReference type="RuleBase" id="RU364083"/>
    </source>
</evidence>
<accession>A0A7C4VSQ1</accession>
<dbReference type="FunFam" id="3.40.50.300:FF:000042">
    <property type="entry name" value="Maltose/maltodextrin ABC transporter, ATP-binding protein"/>
    <property type="match status" value="1"/>
</dbReference>
<dbReference type="InterPro" id="IPR005893">
    <property type="entry name" value="PotA-like"/>
</dbReference>
<dbReference type="GO" id="GO:0043190">
    <property type="term" value="C:ATP-binding cassette (ABC) transporter complex"/>
    <property type="evidence" value="ECO:0007669"/>
    <property type="project" value="InterPro"/>
</dbReference>
<feature type="domain" description="ABC transporter" evidence="8">
    <location>
        <begin position="3"/>
        <end position="237"/>
    </location>
</feature>
<dbReference type="NCBIfam" id="TIGR01187">
    <property type="entry name" value="potA"/>
    <property type="match status" value="1"/>
</dbReference>
<evidence type="ECO:0000256" key="2">
    <source>
        <dbReference type="ARBA" id="ARBA00022475"/>
    </source>
</evidence>
<evidence type="ECO:0000256" key="1">
    <source>
        <dbReference type="ARBA" id="ARBA00022448"/>
    </source>
</evidence>
<keyword evidence="3 7" id="KW-0547">Nucleotide-binding</keyword>
<comment type="similarity">
    <text evidence="7">Belongs to the ABC transporter superfamily. Spermidine/putrescine importer (TC 3.A.1.11.1) family.</text>
</comment>
<keyword evidence="5 7" id="KW-1278">Translocase</keyword>
<dbReference type="EC" id="7.6.2.11" evidence="7"/>
<dbReference type="InterPro" id="IPR017871">
    <property type="entry name" value="ABC_transporter-like_CS"/>
</dbReference>
<keyword evidence="1 7" id="KW-0813">Transport</keyword>
<evidence type="ECO:0000313" key="9">
    <source>
        <dbReference type="EMBL" id="HGU39923.1"/>
    </source>
</evidence>
<dbReference type="Gene3D" id="3.40.50.300">
    <property type="entry name" value="P-loop containing nucleotide triphosphate hydrolases"/>
    <property type="match status" value="1"/>
</dbReference>
<dbReference type="InterPro" id="IPR027417">
    <property type="entry name" value="P-loop_NTPase"/>
</dbReference>
<keyword evidence="4 7" id="KW-0067">ATP-binding</keyword>
<evidence type="ECO:0000259" key="8">
    <source>
        <dbReference type="PROSITE" id="PS50893"/>
    </source>
</evidence>
<dbReference type="InterPro" id="IPR003439">
    <property type="entry name" value="ABC_transporter-like_ATP-bd"/>
</dbReference>
<protein>
    <recommendedName>
        <fullName evidence="7">Spermidine/putrescine import ATP-binding protein PotA</fullName>
        <ecNumber evidence="7">7.6.2.11</ecNumber>
    </recommendedName>
</protein>
<dbReference type="SUPFAM" id="SSF50331">
    <property type="entry name" value="MOP-like"/>
    <property type="match status" value="1"/>
</dbReference>
<comment type="caution">
    <text evidence="9">The sequence shown here is derived from an EMBL/GenBank/DDBJ whole genome shotgun (WGS) entry which is preliminary data.</text>
</comment>
<evidence type="ECO:0000256" key="5">
    <source>
        <dbReference type="ARBA" id="ARBA00022967"/>
    </source>
</evidence>
<dbReference type="GO" id="GO:0016887">
    <property type="term" value="F:ATP hydrolysis activity"/>
    <property type="evidence" value="ECO:0007669"/>
    <property type="project" value="InterPro"/>
</dbReference>
<dbReference type="Pfam" id="PF00005">
    <property type="entry name" value="ABC_tran"/>
    <property type="match status" value="1"/>
</dbReference>
<keyword evidence="2 7" id="KW-1003">Cell membrane</keyword>
<keyword evidence="6 7" id="KW-0472">Membrane</keyword>